<accession>A0A238Y9G1</accession>
<dbReference type="AlphaFoldDB" id="A0A238Y9G1"/>
<dbReference type="SUPFAM" id="SSF52540">
    <property type="entry name" value="P-loop containing nucleoside triphosphate hydrolases"/>
    <property type="match status" value="1"/>
</dbReference>
<name>A0A238Y9G1_HALVU</name>
<evidence type="ECO:0000313" key="2">
    <source>
        <dbReference type="EMBL" id="SNR67885.1"/>
    </source>
</evidence>
<keyword evidence="2" id="KW-0067">ATP-binding</keyword>
<proteinExistence type="predicted"/>
<feature type="region of interest" description="Disordered" evidence="1">
    <location>
        <begin position="401"/>
        <end position="420"/>
    </location>
</feature>
<protein>
    <submittedName>
        <fullName evidence="2">ATP-dependent helicase/nuclease subunit B</fullName>
    </submittedName>
</protein>
<reference evidence="2 3" key="1">
    <citation type="submission" date="2017-06" db="EMBL/GenBank/DDBJ databases">
        <authorList>
            <person name="Kim H.J."/>
            <person name="Triplett B.A."/>
        </authorList>
    </citation>
    <scope>NUCLEOTIDE SEQUENCE [LARGE SCALE GENOMIC DNA]</scope>
    <source>
        <strain evidence="2 3">DSM 8800</strain>
    </source>
</reference>
<sequence>MSTQNTRGDTDNVAAASATTAAGVSTPAVELVGRTRQEESRLAIATAAGLIEHGVSPSDIVITTADVDRYADALTRAATRYGRTLAVWTPLRLKRTVPYQLVAATLSLLAAREQGAVTTETLAAPLLLGWMPASDEPEPLTPTAIHELTHAHAGLIQSIAEWQATIATAALDQSTKQHWMAYLNWIAAQPDAPTSKDVTDTLEPVLERYDKARLPETPDERAVSELANTLRGFERTTELVRMSRQRYARWLAADRTDRQWSVVNELLESFATTVPGRRELPTAAAIDVMEANDLWALSVPYVIVVGLIDGEWPTTTASPVPSAARTVIEAADIDGVRPHPAWTTARDRDQFEAAHNAASEALIATRYARDADGVEKRPSRFLEGVETRHVSKTAQDRLMADPSILPEPLSGCLSMEDDDE</sequence>
<dbReference type="OrthoDB" id="291190at2157"/>
<gene>
    <name evidence="2" type="ORF">SAMN06264855_1353</name>
</gene>
<dbReference type="EMBL" id="FZNQ01000035">
    <property type="protein sequence ID" value="SNR67885.1"/>
    <property type="molecule type" value="Genomic_DNA"/>
</dbReference>
<dbReference type="RefSeq" id="WP_089386003.1">
    <property type="nucleotide sequence ID" value="NZ_FZNQ01000035.1"/>
</dbReference>
<keyword evidence="2" id="KW-0378">Hydrolase</keyword>
<evidence type="ECO:0000313" key="3">
    <source>
        <dbReference type="Proteomes" id="UP000198397"/>
    </source>
</evidence>
<keyword evidence="2" id="KW-0547">Nucleotide-binding</keyword>
<organism evidence="2 3">
    <name type="scientific">Halorubrum vacuolatum</name>
    <name type="common">Natronobacterium vacuolatum</name>
    <dbReference type="NCBI Taxonomy" id="63740"/>
    <lineage>
        <taxon>Archaea</taxon>
        <taxon>Methanobacteriati</taxon>
        <taxon>Methanobacteriota</taxon>
        <taxon>Stenosarchaea group</taxon>
        <taxon>Halobacteria</taxon>
        <taxon>Halobacteriales</taxon>
        <taxon>Haloferacaceae</taxon>
        <taxon>Halorubrum</taxon>
    </lineage>
</organism>
<dbReference type="InterPro" id="IPR027417">
    <property type="entry name" value="P-loop_NTPase"/>
</dbReference>
<evidence type="ECO:0000256" key="1">
    <source>
        <dbReference type="SAM" id="MobiDB-lite"/>
    </source>
</evidence>
<keyword evidence="2" id="KW-0347">Helicase</keyword>
<dbReference type="Proteomes" id="UP000198397">
    <property type="component" value="Unassembled WGS sequence"/>
</dbReference>
<keyword evidence="3" id="KW-1185">Reference proteome</keyword>
<dbReference type="GO" id="GO:0004386">
    <property type="term" value="F:helicase activity"/>
    <property type="evidence" value="ECO:0007669"/>
    <property type="project" value="UniProtKB-KW"/>
</dbReference>